<evidence type="ECO:0000256" key="1">
    <source>
        <dbReference type="ARBA" id="ARBA00022741"/>
    </source>
</evidence>
<dbReference type="GO" id="GO:0005829">
    <property type="term" value="C:cytosol"/>
    <property type="evidence" value="ECO:0007669"/>
    <property type="project" value="TreeGrafter"/>
</dbReference>
<dbReference type="GO" id="GO:0003677">
    <property type="term" value="F:DNA binding"/>
    <property type="evidence" value="ECO:0007669"/>
    <property type="project" value="InterPro"/>
</dbReference>
<dbReference type="AlphaFoldDB" id="A0A9D1LAN6"/>
<dbReference type="Gene3D" id="3.40.50.300">
    <property type="entry name" value="P-loop containing nucleotide triphosphate hydrolases"/>
    <property type="match status" value="3"/>
</dbReference>
<dbReference type="InterPro" id="IPR014016">
    <property type="entry name" value="UvrD-like_ATP-bd"/>
</dbReference>
<keyword evidence="2 5" id="KW-0378">Hydrolase</keyword>
<keyword evidence="4 5" id="KW-0067">ATP-binding</keyword>
<feature type="binding site" evidence="5">
    <location>
        <begin position="220"/>
        <end position="227"/>
    </location>
    <ligand>
        <name>ATP</name>
        <dbReference type="ChEBI" id="CHEBI:30616"/>
    </ligand>
</feature>
<dbReference type="GO" id="GO:0005524">
    <property type="term" value="F:ATP binding"/>
    <property type="evidence" value="ECO:0007669"/>
    <property type="project" value="UniProtKB-UniRule"/>
</dbReference>
<dbReference type="GO" id="GO:0016787">
    <property type="term" value="F:hydrolase activity"/>
    <property type="evidence" value="ECO:0007669"/>
    <property type="project" value="UniProtKB-UniRule"/>
</dbReference>
<comment type="caution">
    <text evidence="7">The sequence shown here is derived from an EMBL/GenBank/DDBJ whole genome shotgun (WGS) entry which is preliminary data.</text>
</comment>
<sequence length="660" mass="75692">MNDMNERKYAEETLAAVKRCIDKELAHLKLRRENILEERKYFSDYFNELKEDEKKDLLDNELLDTNAYVYSLQLLTRLGKQLKEPYFAGFVFEEDAEEAEAERYYLSIHTLRDPETGAILTTDWRAPIASLYYESEPGAASFTAPAGKITGTLRNKRRYVFQDGRLVNYSDIGMPSDDEVLCEALRRNTDTHMKTILQTLQKEQYKIVRDYIEGVSVIQGCAGSGKSSIALHKAAYVLYTFRDRLKDSAMTILSPNSIFSEYISSVLPDLGEENVERILPEDVIRDVLKDVEGYRFTDRLTQQELICTEAEESAGCKRLASFKATMRFREYVTEYIGFLRGNIFQPEDLYLDEELGTKVEAEVLKELFYSQYSDLPIMSRTAAIAKQIGERYAIRNQETLEKLRLELNYMMVSLSVPALYRMMYVQYPEIADYAPAQDSWEDGCAVAILYLALYEPETAGRKFYLIADEAQDFTPVFLELLSRAYKGANMLFVGDVNQKVFGNEGNYEADIRKIIRRRPFRTYRLDTNYRSTKQIAEYGARYLPSGDAIRCVREGEPPTELKADTPEHAGAAAKNYILQMVQKGYRNIAVICRSAAEASLLERAIGLEYSVSSKINFRVLPLYLAKGLEYDCAALWDIPDELMYTACTRAMHELLVIKKG</sequence>
<dbReference type="PANTHER" id="PTHR11070:SF2">
    <property type="entry name" value="ATP-DEPENDENT DNA HELICASE SRS2"/>
    <property type="match status" value="1"/>
</dbReference>
<dbReference type="SUPFAM" id="SSF52540">
    <property type="entry name" value="P-loop containing nucleoside triphosphate hydrolases"/>
    <property type="match status" value="1"/>
</dbReference>
<dbReference type="PROSITE" id="PS51198">
    <property type="entry name" value="UVRD_HELICASE_ATP_BIND"/>
    <property type="match status" value="1"/>
</dbReference>
<organism evidence="7 8">
    <name type="scientific">Candidatus Egerieisoma faecipullorum</name>
    <dbReference type="NCBI Taxonomy" id="2840963"/>
    <lineage>
        <taxon>Bacteria</taxon>
        <taxon>Bacillati</taxon>
        <taxon>Bacillota</taxon>
        <taxon>Clostridia</taxon>
        <taxon>Eubacteriales</taxon>
        <taxon>Clostridiaceae</taxon>
        <taxon>Clostridiaceae incertae sedis</taxon>
        <taxon>Candidatus Egerieisoma</taxon>
    </lineage>
</organism>
<reference evidence="7" key="2">
    <citation type="journal article" date="2021" name="PeerJ">
        <title>Extensive microbial diversity within the chicken gut microbiome revealed by metagenomics and culture.</title>
        <authorList>
            <person name="Gilroy R."/>
            <person name="Ravi A."/>
            <person name="Getino M."/>
            <person name="Pursley I."/>
            <person name="Horton D.L."/>
            <person name="Alikhan N.F."/>
            <person name="Baker D."/>
            <person name="Gharbi K."/>
            <person name="Hall N."/>
            <person name="Watson M."/>
            <person name="Adriaenssens E.M."/>
            <person name="Foster-Nyarko E."/>
            <person name="Jarju S."/>
            <person name="Secka A."/>
            <person name="Antonio M."/>
            <person name="Oren A."/>
            <person name="Chaudhuri R.R."/>
            <person name="La Ragione R."/>
            <person name="Hildebrand F."/>
            <person name="Pallen M.J."/>
        </authorList>
    </citation>
    <scope>NUCLEOTIDE SEQUENCE</scope>
    <source>
        <strain evidence="7">CHK195-4489</strain>
    </source>
</reference>
<evidence type="ECO:0000256" key="3">
    <source>
        <dbReference type="ARBA" id="ARBA00022806"/>
    </source>
</evidence>
<proteinExistence type="predicted"/>
<dbReference type="InterPro" id="IPR027417">
    <property type="entry name" value="P-loop_NTPase"/>
</dbReference>
<keyword evidence="1 5" id="KW-0547">Nucleotide-binding</keyword>
<dbReference type="GO" id="GO:0043138">
    <property type="term" value="F:3'-5' DNA helicase activity"/>
    <property type="evidence" value="ECO:0007669"/>
    <property type="project" value="TreeGrafter"/>
</dbReference>
<accession>A0A9D1LAN6</accession>
<keyword evidence="3 5" id="KW-0347">Helicase</keyword>
<dbReference type="GO" id="GO:0000725">
    <property type="term" value="P:recombinational repair"/>
    <property type="evidence" value="ECO:0007669"/>
    <property type="project" value="TreeGrafter"/>
</dbReference>
<evidence type="ECO:0000313" key="8">
    <source>
        <dbReference type="Proteomes" id="UP000824089"/>
    </source>
</evidence>
<dbReference type="EMBL" id="DVMM01000190">
    <property type="protein sequence ID" value="HIU30335.1"/>
    <property type="molecule type" value="Genomic_DNA"/>
</dbReference>
<reference evidence="7" key="1">
    <citation type="submission" date="2020-10" db="EMBL/GenBank/DDBJ databases">
        <authorList>
            <person name="Gilroy R."/>
        </authorList>
    </citation>
    <scope>NUCLEOTIDE SEQUENCE</scope>
    <source>
        <strain evidence="7">CHK195-4489</strain>
    </source>
</reference>
<evidence type="ECO:0000256" key="2">
    <source>
        <dbReference type="ARBA" id="ARBA00022801"/>
    </source>
</evidence>
<dbReference type="PANTHER" id="PTHR11070">
    <property type="entry name" value="UVRD / RECB / PCRA DNA HELICASE FAMILY MEMBER"/>
    <property type="match status" value="1"/>
</dbReference>
<evidence type="ECO:0000256" key="5">
    <source>
        <dbReference type="PROSITE-ProRule" id="PRU00560"/>
    </source>
</evidence>
<dbReference type="Proteomes" id="UP000824089">
    <property type="component" value="Unassembled WGS sequence"/>
</dbReference>
<name>A0A9D1LAN6_9CLOT</name>
<evidence type="ECO:0000256" key="4">
    <source>
        <dbReference type="ARBA" id="ARBA00022840"/>
    </source>
</evidence>
<evidence type="ECO:0000259" key="6">
    <source>
        <dbReference type="PROSITE" id="PS51198"/>
    </source>
</evidence>
<gene>
    <name evidence="7" type="ORF">IAD50_08585</name>
</gene>
<evidence type="ECO:0000313" key="7">
    <source>
        <dbReference type="EMBL" id="HIU30335.1"/>
    </source>
</evidence>
<protein>
    <recommendedName>
        <fullName evidence="6">UvrD-like helicase ATP-binding domain-containing protein</fullName>
    </recommendedName>
</protein>
<dbReference type="InterPro" id="IPR000212">
    <property type="entry name" value="DNA_helicase_UvrD/REP"/>
</dbReference>
<feature type="domain" description="UvrD-like helicase ATP-binding" evidence="6">
    <location>
        <begin position="199"/>
        <end position="532"/>
    </location>
</feature>